<dbReference type="OrthoDB" id="2421036at2759"/>
<organism evidence="3 4">
    <name type="scientific">Mortierella polycephala</name>
    <dbReference type="NCBI Taxonomy" id="41804"/>
    <lineage>
        <taxon>Eukaryota</taxon>
        <taxon>Fungi</taxon>
        <taxon>Fungi incertae sedis</taxon>
        <taxon>Mucoromycota</taxon>
        <taxon>Mortierellomycotina</taxon>
        <taxon>Mortierellomycetes</taxon>
        <taxon>Mortierellales</taxon>
        <taxon>Mortierellaceae</taxon>
        <taxon>Mortierella</taxon>
    </lineage>
</organism>
<feature type="compositionally biased region" description="Basic and acidic residues" evidence="2">
    <location>
        <begin position="429"/>
        <end position="440"/>
    </location>
</feature>
<evidence type="ECO:0000256" key="2">
    <source>
        <dbReference type="SAM" id="MobiDB-lite"/>
    </source>
</evidence>
<feature type="compositionally biased region" description="Low complexity" evidence="2">
    <location>
        <begin position="248"/>
        <end position="258"/>
    </location>
</feature>
<feature type="compositionally biased region" description="Low complexity" evidence="2">
    <location>
        <begin position="160"/>
        <end position="183"/>
    </location>
</feature>
<keyword evidence="4" id="KW-1185">Reference proteome</keyword>
<feature type="compositionally biased region" description="Polar residues" evidence="2">
    <location>
        <begin position="189"/>
        <end position="198"/>
    </location>
</feature>
<feature type="region of interest" description="Disordered" evidence="2">
    <location>
        <begin position="293"/>
        <end position="394"/>
    </location>
</feature>
<feature type="compositionally biased region" description="Polar residues" evidence="2">
    <location>
        <begin position="532"/>
        <end position="552"/>
    </location>
</feature>
<feature type="compositionally biased region" description="Polar residues" evidence="2">
    <location>
        <begin position="672"/>
        <end position="689"/>
    </location>
</feature>
<evidence type="ECO:0000256" key="1">
    <source>
        <dbReference type="SAM" id="Coils"/>
    </source>
</evidence>
<feature type="compositionally biased region" description="Basic and acidic residues" evidence="2">
    <location>
        <begin position="60"/>
        <end position="73"/>
    </location>
</feature>
<feature type="region of interest" description="Disordered" evidence="2">
    <location>
        <begin position="770"/>
        <end position="796"/>
    </location>
</feature>
<feature type="region of interest" description="Disordered" evidence="2">
    <location>
        <begin position="1"/>
        <end position="262"/>
    </location>
</feature>
<feature type="compositionally biased region" description="Low complexity" evidence="2">
    <location>
        <begin position="376"/>
        <end position="394"/>
    </location>
</feature>
<feature type="compositionally biased region" description="Low complexity" evidence="2">
    <location>
        <begin position="122"/>
        <end position="140"/>
    </location>
</feature>
<dbReference type="EMBL" id="JAAAJA010000047">
    <property type="protein sequence ID" value="KAG0264624.1"/>
    <property type="molecule type" value="Genomic_DNA"/>
</dbReference>
<feature type="region of interest" description="Disordered" evidence="2">
    <location>
        <begin position="517"/>
        <end position="580"/>
    </location>
</feature>
<reference evidence="3" key="1">
    <citation type="journal article" date="2020" name="Fungal Divers.">
        <title>Resolving the Mortierellaceae phylogeny through synthesis of multi-gene phylogenetics and phylogenomics.</title>
        <authorList>
            <person name="Vandepol N."/>
            <person name="Liber J."/>
            <person name="Desiro A."/>
            <person name="Na H."/>
            <person name="Kennedy M."/>
            <person name="Barry K."/>
            <person name="Grigoriev I.V."/>
            <person name="Miller A.N."/>
            <person name="O'Donnell K."/>
            <person name="Stajich J.E."/>
            <person name="Bonito G."/>
        </authorList>
    </citation>
    <scope>NUCLEOTIDE SEQUENCE</scope>
    <source>
        <strain evidence="3">KOD948</strain>
    </source>
</reference>
<feature type="compositionally biased region" description="Polar residues" evidence="2">
    <location>
        <begin position="344"/>
        <end position="353"/>
    </location>
</feature>
<feature type="compositionally biased region" description="Low complexity" evidence="2">
    <location>
        <begin position="296"/>
        <end position="306"/>
    </location>
</feature>
<comment type="caution">
    <text evidence="3">The sequence shown here is derived from an EMBL/GenBank/DDBJ whole genome shotgun (WGS) entry which is preliminary data.</text>
</comment>
<keyword evidence="1" id="KW-0175">Coiled coil</keyword>
<dbReference type="AlphaFoldDB" id="A0A9P6QDD0"/>
<feature type="region of interest" description="Disordered" evidence="2">
    <location>
        <begin position="429"/>
        <end position="473"/>
    </location>
</feature>
<feature type="compositionally biased region" description="Low complexity" evidence="2">
    <location>
        <begin position="563"/>
        <end position="573"/>
    </location>
</feature>
<feature type="compositionally biased region" description="Low complexity" evidence="2">
    <location>
        <begin position="231"/>
        <end position="240"/>
    </location>
</feature>
<feature type="coiled-coil region" evidence="1">
    <location>
        <begin position="973"/>
        <end position="1007"/>
    </location>
</feature>
<feature type="compositionally biased region" description="Basic and acidic residues" evidence="2">
    <location>
        <begin position="354"/>
        <end position="372"/>
    </location>
</feature>
<feature type="compositionally biased region" description="Pro residues" evidence="2">
    <location>
        <begin position="775"/>
        <end position="795"/>
    </location>
</feature>
<feature type="compositionally biased region" description="Low complexity" evidence="2">
    <location>
        <begin position="729"/>
        <end position="739"/>
    </location>
</feature>
<feature type="coiled-coil region" evidence="1">
    <location>
        <begin position="865"/>
        <end position="927"/>
    </location>
</feature>
<dbReference type="Proteomes" id="UP000726737">
    <property type="component" value="Unassembled WGS sequence"/>
</dbReference>
<feature type="compositionally biased region" description="Low complexity" evidence="2">
    <location>
        <begin position="79"/>
        <end position="91"/>
    </location>
</feature>
<evidence type="ECO:0000313" key="4">
    <source>
        <dbReference type="Proteomes" id="UP000726737"/>
    </source>
</evidence>
<feature type="compositionally biased region" description="Low complexity" evidence="2">
    <location>
        <begin position="22"/>
        <end position="44"/>
    </location>
</feature>
<feature type="compositionally biased region" description="Low complexity" evidence="2">
    <location>
        <begin position="446"/>
        <end position="455"/>
    </location>
</feature>
<gene>
    <name evidence="3" type="ORF">BG011_006470</name>
</gene>
<evidence type="ECO:0000313" key="3">
    <source>
        <dbReference type="EMBL" id="KAG0264624.1"/>
    </source>
</evidence>
<accession>A0A9P6QDD0</accession>
<proteinExistence type="predicted"/>
<name>A0A9P6QDD0_9FUNG</name>
<protein>
    <submittedName>
        <fullName evidence="3">Uncharacterized protein</fullName>
    </submittedName>
</protein>
<feature type="region of interest" description="Disordered" evidence="2">
    <location>
        <begin position="656"/>
        <end position="739"/>
    </location>
</feature>
<feature type="compositionally biased region" description="Low complexity" evidence="2">
    <location>
        <begin position="101"/>
        <end position="112"/>
    </location>
</feature>
<sequence length="1086" mass="122270">MSRYPFPVQKQQQDQHYRHQRSSNGSNSNGPNNYNNNNHANSANDHGAYTNYKQFQDGHLSTHPEDSEWEHRRNPAKQSTGSVSSYSSWTTADPAFNSNTSSYSQYQSSPQHHPLPHRHQQQQRQQQQYQQQHAQSSLSQPYRSPTHPPRSSSGRERSDSNSSDIGNNHNNNEHYQQSYTQQQHHGHANSHTNMNDNSDYYYKNGGHPGYPSQQDDHGQVPEQPQQPPQYRPQQQQQQQHQHQHQHHQQQQQQQQQQHGKQHILERSVDPHSVDGTRQSSNAPTRVIDPIASIDGQSPIHSQPQRPSHQHQESPRSGPRTQRRRDPPADNTQLPTLDDYEAMLQQMTSPNISPKDTRPARRREREGREHRSDWASGQARKQQQGQGQDQVGPLGTENRQRQRHDVTILQHNQQNNIRAPINELLEPEKGYTADRSFEERKLKRRSSLPSKLKSSPNMFSGLQRRCSGGEHPSPIIETETPKLQTLMENSNLLHDHEHTRALQEKRYSWENESIAPRVDLLENGARPNDTQRKSSWQDYNGPNPDSQLESPSDLQDPVGLMTSQQQQQQQQQQQDTSKPPLAAKSHLRLSNTQPSSSAEAGESITLSPVEEQEGLCGHHQYGQTEPPTSRSLSPVPMVNARFQSSPPLAMTEQHEIIPRPSSISEQPVEDSSIRMQQQPSGPRTLNSRLRPSTPIGVIRPPPGPAPPSAVGAMPSLARKISPNSGKRPVGSRNGSLGSSSGMLHAFVQESRPRAGSAASMTSLSSVNSFTLERIHTPPPPSSPLPSLPQSLPPPQPYTQAQLPLASMVDSGIGLGIGSHPHYNPRSKKASETDILSPRQVVLQSSNMSTGSEMNVNTHTHNPIVQITKLQKRISVLQKQLTSTEGELSCRVRNGTELQFKIDHLTTDRDSLEKKVADLESQLSKAISGASRHDRGAGASPELDRASLQLMHDMELKQAVKQVQDEKDVLFEALMERQDRSRSEMEAQMENLRAQLAKKEDECAGLRSQLIEKEDGIESLVAQAENKEIEMKSLWTQITDKDNEILSLRRERDTQRASTVEKEAADQEMSRLIHALFYLNNKSRGESE</sequence>